<keyword evidence="2 7" id="KW-0813">Transport</keyword>
<evidence type="ECO:0000256" key="4">
    <source>
        <dbReference type="ARBA" id="ARBA00022692"/>
    </source>
</evidence>
<comment type="caution">
    <text evidence="9">The sequence shown here is derived from an EMBL/GenBank/DDBJ whole genome shotgun (WGS) entry which is preliminary data.</text>
</comment>
<dbReference type="Pfam" id="PF19300">
    <property type="entry name" value="BPD_transp_1_N"/>
    <property type="match status" value="1"/>
</dbReference>
<keyword evidence="10" id="KW-1185">Reference proteome</keyword>
<dbReference type="PROSITE" id="PS50928">
    <property type="entry name" value="ABC_TM1"/>
    <property type="match status" value="1"/>
</dbReference>
<dbReference type="Gene3D" id="1.10.3720.10">
    <property type="entry name" value="MetI-like"/>
    <property type="match status" value="1"/>
</dbReference>
<feature type="transmembrane region" description="Helical" evidence="7">
    <location>
        <begin position="298"/>
        <end position="324"/>
    </location>
</feature>
<dbReference type="InterPro" id="IPR000515">
    <property type="entry name" value="MetI-like"/>
</dbReference>
<comment type="similarity">
    <text evidence="7">Belongs to the binding-protein-dependent transport system permease family.</text>
</comment>
<dbReference type="RefSeq" id="WP_344613709.1">
    <property type="nucleotide sequence ID" value="NZ_BAAARV010000027.1"/>
</dbReference>
<dbReference type="InterPro" id="IPR045621">
    <property type="entry name" value="BPD_transp_1_N"/>
</dbReference>
<dbReference type="EMBL" id="BAAARV010000027">
    <property type="protein sequence ID" value="GAA2348783.1"/>
    <property type="molecule type" value="Genomic_DNA"/>
</dbReference>
<keyword evidence="5 7" id="KW-1133">Transmembrane helix</keyword>
<keyword evidence="6 7" id="KW-0472">Membrane</keyword>
<feature type="transmembrane region" description="Helical" evidence="7">
    <location>
        <begin position="198"/>
        <end position="217"/>
    </location>
</feature>
<dbReference type="SUPFAM" id="SSF161098">
    <property type="entry name" value="MetI-like"/>
    <property type="match status" value="1"/>
</dbReference>
<evidence type="ECO:0000256" key="6">
    <source>
        <dbReference type="ARBA" id="ARBA00023136"/>
    </source>
</evidence>
<dbReference type="Proteomes" id="UP001501444">
    <property type="component" value="Unassembled WGS sequence"/>
</dbReference>
<organism evidence="9 10">
    <name type="scientific">Dactylosporangium salmoneum</name>
    <dbReference type="NCBI Taxonomy" id="53361"/>
    <lineage>
        <taxon>Bacteria</taxon>
        <taxon>Bacillati</taxon>
        <taxon>Actinomycetota</taxon>
        <taxon>Actinomycetes</taxon>
        <taxon>Micromonosporales</taxon>
        <taxon>Micromonosporaceae</taxon>
        <taxon>Dactylosporangium</taxon>
    </lineage>
</organism>
<accession>A0ABN3GD23</accession>
<evidence type="ECO:0000313" key="10">
    <source>
        <dbReference type="Proteomes" id="UP001501444"/>
    </source>
</evidence>
<sequence length="333" mass="35070">MTLADAVRATEGARTALRHHPWAAFVLRRVGRLAVSLLVLVTASFAMIHLIPGDPVRAALGPTADAGLVAAQRHALGLDEPLPAQYLRFLGHLFTGQLGDSISNQMPVSEVIADRLPNTLQLAGPAFCLIMLLAIPAGMGAAVFTRDGRRRRGELAFAAATGVLSAIPEFLLAVGLVAAFAVAWPIFPVASQDGLSSYVLPVLALAIVPAASLARIVRIEALRVLGEDYMRTARAKRLPARLRYLRHALPNLLTASLTIGGLLFTSLIAGTVLVESVFAWPGLGSTIVQAITAHDYPLVQGVVLVFGLGALLITFLVDVVVAAADPQSTIRGN</sequence>
<name>A0ABN3GD23_9ACTN</name>
<keyword evidence="4 7" id="KW-0812">Transmembrane</keyword>
<evidence type="ECO:0000256" key="2">
    <source>
        <dbReference type="ARBA" id="ARBA00022448"/>
    </source>
</evidence>
<feature type="transmembrane region" description="Helical" evidence="7">
    <location>
        <begin position="156"/>
        <end position="186"/>
    </location>
</feature>
<protein>
    <submittedName>
        <fullName evidence="9">ABC transporter permease</fullName>
    </submittedName>
</protein>
<feature type="transmembrane region" description="Helical" evidence="7">
    <location>
        <begin position="122"/>
        <end position="144"/>
    </location>
</feature>
<dbReference type="PANTHER" id="PTHR43163">
    <property type="entry name" value="DIPEPTIDE TRANSPORT SYSTEM PERMEASE PROTEIN DPPB-RELATED"/>
    <property type="match status" value="1"/>
</dbReference>
<feature type="domain" description="ABC transmembrane type-1" evidence="8">
    <location>
        <begin position="116"/>
        <end position="321"/>
    </location>
</feature>
<dbReference type="InterPro" id="IPR035906">
    <property type="entry name" value="MetI-like_sf"/>
</dbReference>
<evidence type="ECO:0000259" key="8">
    <source>
        <dbReference type="PROSITE" id="PS50928"/>
    </source>
</evidence>
<evidence type="ECO:0000256" key="5">
    <source>
        <dbReference type="ARBA" id="ARBA00022989"/>
    </source>
</evidence>
<evidence type="ECO:0000256" key="1">
    <source>
        <dbReference type="ARBA" id="ARBA00004651"/>
    </source>
</evidence>
<feature type="transmembrane region" description="Helical" evidence="7">
    <location>
        <begin position="252"/>
        <end position="278"/>
    </location>
</feature>
<feature type="transmembrane region" description="Helical" evidence="7">
    <location>
        <begin position="33"/>
        <end position="51"/>
    </location>
</feature>
<dbReference type="PANTHER" id="PTHR43163:SF6">
    <property type="entry name" value="DIPEPTIDE TRANSPORT SYSTEM PERMEASE PROTEIN DPPB-RELATED"/>
    <property type="match status" value="1"/>
</dbReference>
<comment type="subcellular location">
    <subcellularLocation>
        <location evidence="1 7">Cell membrane</location>
        <topology evidence="1 7">Multi-pass membrane protein</topology>
    </subcellularLocation>
</comment>
<keyword evidence="3" id="KW-1003">Cell membrane</keyword>
<gene>
    <name evidence="9" type="ORF">GCM10010170_037570</name>
</gene>
<evidence type="ECO:0000256" key="7">
    <source>
        <dbReference type="RuleBase" id="RU363032"/>
    </source>
</evidence>
<evidence type="ECO:0000313" key="9">
    <source>
        <dbReference type="EMBL" id="GAA2348783.1"/>
    </source>
</evidence>
<dbReference type="Pfam" id="PF00528">
    <property type="entry name" value="BPD_transp_1"/>
    <property type="match status" value="1"/>
</dbReference>
<proteinExistence type="inferred from homology"/>
<evidence type="ECO:0000256" key="3">
    <source>
        <dbReference type="ARBA" id="ARBA00022475"/>
    </source>
</evidence>
<dbReference type="CDD" id="cd06261">
    <property type="entry name" value="TM_PBP2"/>
    <property type="match status" value="1"/>
</dbReference>
<reference evidence="9 10" key="1">
    <citation type="journal article" date="2019" name="Int. J. Syst. Evol. Microbiol.">
        <title>The Global Catalogue of Microorganisms (GCM) 10K type strain sequencing project: providing services to taxonomists for standard genome sequencing and annotation.</title>
        <authorList>
            <consortium name="The Broad Institute Genomics Platform"/>
            <consortium name="The Broad Institute Genome Sequencing Center for Infectious Disease"/>
            <person name="Wu L."/>
            <person name="Ma J."/>
        </authorList>
    </citation>
    <scope>NUCLEOTIDE SEQUENCE [LARGE SCALE GENOMIC DNA]</scope>
    <source>
        <strain evidence="9 10">JCM 3272</strain>
    </source>
</reference>